<dbReference type="PANTHER" id="PTHR37540:SF5">
    <property type="entry name" value="TRANSCRIPTION FACTOR DOMAIN-CONTAINING PROTEIN"/>
    <property type="match status" value="1"/>
</dbReference>
<evidence type="ECO:0000256" key="1">
    <source>
        <dbReference type="ARBA" id="ARBA00023242"/>
    </source>
</evidence>
<dbReference type="PROSITE" id="PS50048">
    <property type="entry name" value="ZN2_CY6_FUNGAL_2"/>
    <property type="match status" value="1"/>
</dbReference>
<evidence type="ECO:0000259" key="2">
    <source>
        <dbReference type="PROSITE" id="PS50048"/>
    </source>
</evidence>
<dbReference type="GO" id="GO:0008270">
    <property type="term" value="F:zinc ion binding"/>
    <property type="evidence" value="ECO:0007669"/>
    <property type="project" value="InterPro"/>
</dbReference>
<dbReference type="Proteomes" id="UP000469558">
    <property type="component" value="Unassembled WGS sequence"/>
</dbReference>
<dbReference type="PANTHER" id="PTHR37540">
    <property type="entry name" value="TRANSCRIPTION FACTOR (ACR-2), PUTATIVE-RELATED-RELATED"/>
    <property type="match status" value="1"/>
</dbReference>
<evidence type="ECO:0000313" key="4">
    <source>
        <dbReference type="Proteomes" id="UP000469558"/>
    </source>
</evidence>
<protein>
    <recommendedName>
        <fullName evidence="2">Zn(2)-C6 fungal-type domain-containing protein</fullName>
    </recommendedName>
</protein>
<dbReference type="PROSITE" id="PS00463">
    <property type="entry name" value="ZN2_CY6_FUNGAL_1"/>
    <property type="match status" value="1"/>
</dbReference>
<dbReference type="InterPro" id="IPR021858">
    <property type="entry name" value="Fun_TF"/>
</dbReference>
<dbReference type="InterPro" id="IPR036864">
    <property type="entry name" value="Zn2-C6_fun-type_DNA-bd_sf"/>
</dbReference>
<dbReference type="Gene3D" id="4.10.240.10">
    <property type="entry name" value="Zn(2)-C6 fungal-type DNA-binding domain"/>
    <property type="match status" value="1"/>
</dbReference>
<organism evidence="3 4">
    <name type="scientific">Lachnellula suecica</name>
    <dbReference type="NCBI Taxonomy" id="602035"/>
    <lineage>
        <taxon>Eukaryota</taxon>
        <taxon>Fungi</taxon>
        <taxon>Dikarya</taxon>
        <taxon>Ascomycota</taxon>
        <taxon>Pezizomycotina</taxon>
        <taxon>Leotiomycetes</taxon>
        <taxon>Helotiales</taxon>
        <taxon>Lachnaceae</taxon>
        <taxon>Lachnellula</taxon>
    </lineage>
</organism>
<comment type="caution">
    <text evidence="3">The sequence shown here is derived from an EMBL/GenBank/DDBJ whole genome shotgun (WGS) entry which is preliminary data.</text>
</comment>
<keyword evidence="4" id="KW-1185">Reference proteome</keyword>
<dbReference type="SUPFAM" id="SSF57701">
    <property type="entry name" value="Zn2/Cys6 DNA-binding domain"/>
    <property type="match status" value="1"/>
</dbReference>
<keyword evidence="1" id="KW-0539">Nucleus</keyword>
<dbReference type="EMBL" id="QGMK01001069">
    <property type="protein sequence ID" value="TVY73474.1"/>
    <property type="molecule type" value="Genomic_DNA"/>
</dbReference>
<proteinExistence type="predicted"/>
<dbReference type="OrthoDB" id="5376287at2759"/>
<sequence length="484" mass="53908">MRRTLRRSCAACAKAKHKCDLQMPRCSRCAERNYSTCVYANQPLASATSPITRVDSSKRFIAHKSQASELLTLSVRIGAQDLDPFDTYPSTSLPRIRVQGLIHHFLSKIAFQYYPLELNPSSNPFITSWWPLALADPALFHVSLQTACLDDELQAQTGFVHSQILMRDAVSLVRRKVQDPLLAFQDATMNAVITMAAIEHGMGNTEVSRIHVNAVKRMVAFRGGISNIRESSPLTARMVPWVSMLVMGSPQFQTQDNRGIGDGICSIPEWDSLGTATHPSGTLINLDELHLDPTILDVFLRLQILFRRHEEEWSSDILSTTTGLHDLTCFVLHRLLVSPSPGTNPTTISECVRYAISTLMFIIHGRTYYSHAAILRTLVLQLRDNLELIATSSGSQSPLLIWLLLVGMVGSVGTEAHPWFASQAAALSATLDLRSWSDVDRILRSILWLETNHHTMFRQLWEPMLALSSDVPVADSLHAAVPHD</sequence>
<feature type="domain" description="Zn(2)-C6 fungal-type" evidence="2">
    <location>
        <begin position="8"/>
        <end position="39"/>
    </location>
</feature>
<dbReference type="AlphaFoldDB" id="A0A8T9C086"/>
<reference evidence="3 4" key="1">
    <citation type="submission" date="2018-05" db="EMBL/GenBank/DDBJ databases">
        <title>Genome sequencing and assembly of the regulated plant pathogen Lachnellula willkommii and related sister species for the development of diagnostic species identification markers.</title>
        <authorList>
            <person name="Giroux E."/>
            <person name="Bilodeau G."/>
        </authorList>
    </citation>
    <scope>NUCLEOTIDE SEQUENCE [LARGE SCALE GENOMIC DNA]</scope>
    <source>
        <strain evidence="3 4">CBS 268.59</strain>
    </source>
</reference>
<dbReference type="SMART" id="SM00066">
    <property type="entry name" value="GAL4"/>
    <property type="match status" value="1"/>
</dbReference>
<dbReference type="GO" id="GO:0000981">
    <property type="term" value="F:DNA-binding transcription factor activity, RNA polymerase II-specific"/>
    <property type="evidence" value="ECO:0007669"/>
    <property type="project" value="InterPro"/>
</dbReference>
<dbReference type="CDD" id="cd00067">
    <property type="entry name" value="GAL4"/>
    <property type="match status" value="1"/>
</dbReference>
<dbReference type="InterPro" id="IPR001138">
    <property type="entry name" value="Zn2Cys6_DnaBD"/>
</dbReference>
<name>A0A8T9C086_9HELO</name>
<accession>A0A8T9C086</accession>
<evidence type="ECO:0000313" key="3">
    <source>
        <dbReference type="EMBL" id="TVY73474.1"/>
    </source>
</evidence>
<dbReference type="Pfam" id="PF11951">
    <property type="entry name" value="Fungal_trans_2"/>
    <property type="match status" value="1"/>
</dbReference>
<dbReference type="Pfam" id="PF00172">
    <property type="entry name" value="Zn_clus"/>
    <property type="match status" value="1"/>
</dbReference>
<gene>
    <name evidence="3" type="ORF">LSUE1_G005236</name>
</gene>